<organism evidence="2">
    <name type="scientific">marine metagenome</name>
    <dbReference type="NCBI Taxonomy" id="408172"/>
    <lineage>
        <taxon>unclassified sequences</taxon>
        <taxon>metagenomes</taxon>
        <taxon>ecological metagenomes</taxon>
    </lineage>
</organism>
<dbReference type="AlphaFoldDB" id="A0A382Y4B7"/>
<dbReference type="EMBL" id="UINC01172826">
    <property type="protein sequence ID" value="SVD78103.1"/>
    <property type="molecule type" value="Genomic_DNA"/>
</dbReference>
<feature type="non-terminal residue" evidence="2">
    <location>
        <position position="110"/>
    </location>
</feature>
<protein>
    <recommendedName>
        <fullName evidence="1">Formamidopyrimidine-DNA glycosylase catalytic domain-containing protein</fullName>
    </recommendedName>
</protein>
<dbReference type="GO" id="GO:0008270">
    <property type="term" value="F:zinc ion binding"/>
    <property type="evidence" value="ECO:0007669"/>
    <property type="project" value="InterPro"/>
</dbReference>
<evidence type="ECO:0000259" key="1">
    <source>
        <dbReference type="PROSITE" id="PS51068"/>
    </source>
</evidence>
<dbReference type="Gene3D" id="3.20.190.10">
    <property type="entry name" value="MutM-like, N-terminal"/>
    <property type="match status" value="1"/>
</dbReference>
<evidence type="ECO:0000313" key="2">
    <source>
        <dbReference type="EMBL" id="SVD78103.1"/>
    </source>
</evidence>
<dbReference type="GO" id="GO:0019104">
    <property type="term" value="F:DNA N-glycosylase activity"/>
    <property type="evidence" value="ECO:0007669"/>
    <property type="project" value="InterPro"/>
</dbReference>
<accession>A0A382Y4B7</accession>
<reference evidence="2" key="1">
    <citation type="submission" date="2018-05" db="EMBL/GenBank/DDBJ databases">
        <authorList>
            <person name="Lanie J.A."/>
            <person name="Ng W.-L."/>
            <person name="Kazmierczak K.M."/>
            <person name="Andrzejewski T.M."/>
            <person name="Davidsen T.M."/>
            <person name="Wayne K.J."/>
            <person name="Tettelin H."/>
            <person name="Glass J.I."/>
            <person name="Rusch D."/>
            <person name="Podicherti R."/>
            <person name="Tsui H.-C.T."/>
            <person name="Winkler M.E."/>
        </authorList>
    </citation>
    <scope>NUCLEOTIDE SEQUENCE</scope>
</reference>
<dbReference type="PROSITE" id="PS51068">
    <property type="entry name" value="FPG_CAT"/>
    <property type="match status" value="1"/>
</dbReference>
<dbReference type="GO" id="GO:0006284">
    <property type="term" value="P:base-excision repair"/>
    <property type="evidence" value="ECO:0007669"/>
    <property type="project" value="InterPro"/>
</dbReference>
<dbReference type="Pfam" id="PF01149">
    <property type="entry name" value="Fapy_DNA_glyco"/>
    <property type="match status" value="1"/>
</dbReference>
<dbReference type="InterPro" id="IPR012319">
    <property type="entry name" value="FPG_cat"/>
</dbReference>
<dbReference type="GO" id="GO:0003906">
    <property type="term" value="F:DNA-(apurinic or apyrimidinic site) endonuclease activity"/>
    <property type="evidence" value="ECO:0007669"/>
    <property type="project" value="InterPro"/>
</dbReference>
<gene>
    <name evidence="2" type="ORF">METZ01_LOCUS430957</name>
</gene>
<proteinExistence type="predicted"/>
<feature type="domain" description="Formamidopyrimidine-DNA glycosylase catalytic" evidence="1">
    <location>
        <begin position="2"/>
        <end position="103"/>
    </location>
</feature>
<dbReference type="InterPro" id="IPR035937">
    <property type="entry name" value="FPG_N"/>
</dbReference>
<dbReference type="SMART" id="SM00898">
    <property type="entry name" value="Fapy_DNA_glyco"/>
    <property type="match status" value="1"/>
</dbReference>
<sequence length="110" mass="12980">MPELPEVEIVKRSLKNKVNNKKIKKIIITNRDLRFKIQKNFENLLEGRSITNVSRFSKYIILTLDNLNHCLIHLGMSGTLHLINYKKKEKITNLSFYNSKILPKKHNHVK</sequence>
<name>A0A382Y4B7_9ZZZZ</name>
<dbReference type="SUPFAM" id="SSF81624">
    <property type="entry name" value="N-terminal domain of MutM-like DNA repair proteins"/>
    <property type="match status" value="1"/>
</dbReference>